<proteinExistence type="predicted"/>
<name>A0A4Q2V712_FUSOX</name>
<dbReference type="Proteomes" id="UP000290540">
    <property type="component" value="Unassembled WGS sequence"/>
</dbReference>
<evidence type="ECO:0000313" key="1">
    <source>
        <dbReference type="EMBL" id="RYC80809.1"/>
    </source>
</evidence>
<gene>
    <name evidence="1" type="ORF">BFJ63_vAg16302</name>
</gene>
<reference evidence="1 2" key="1">
    <citation type="submission" date="2016-12" db="EMBL/GenBank/DDBJ databases">
        <title>Draft genome sequence of Fusarium oxysporum causing rot on Narcissus.</title>
        <authorList>
            <person name="Armitage A.D."/>
            <person name="Taylor A."/>
            <person name="Clarkson J.P."/>
            <person name="Harrison R.J."/>
            <person name="Jackson A.C."/>
        </authorList>
    </citation>
    <scope>NUCLEOTIDE SEQUENCE [LARGE SCALE GENOMIC DNA]</scope>
    <source>
        <strain evidence="1 2">N139</strain>
    </source>
</reference>
<dbReference type="EMBL" id="MQTW01000317">
    <property type="protein sequence ID" value="RYC80809.1"/>
    <property type="molecule type" value="Genomic_DNA"/>
</dbReference>
<evidence type="ECO:0000313" key="2">
    <source>
        <dbReference type="Proteomes" id="UP000290540"/>
    </source>
</evidence>
<organism evidence="1 2">
    <name type="scientific">Fusarium oxysporum f. sp. narcissi</name>
    <dbReference type="NCBI Taxonomy" id="451672"/>
    <lineage>
        <taxon>Eukaryota</taxon>
        <taxon>Fungi</taxon>
        <taxon>Dikarya</taxon>
        <taxon>Ascomycota</taxon>
        <taxon>Pezizomycotina</taxon>
        <taxon>Sordariomycetes</taxon>
        <taxon>Hypocreomycetidae</taxon>
        <taxon>Hypocreales</taxon>
        <taxon>Nectriaceae</taxon>
        <taxon>Fusarium</taxon>
        <taxon>Fusarium oxysporum species complex</taxon>
    </lineage>
</organism>
<comment type="caution">
    <text evidence="1">The sequence shown here is derived from an EMBL/GenBank/DDBJ whole genome shotgun (WGS) entry which is preliminary data.</text>
</comment>
<dbReference type="AlphaFoldDB" id="A0A4Q2V712"/>
<sequence>MTPIELPDSSFTWPAKGIPPMTIYTCALGLPKGIGPKLQPRLSKLYAYLIVTAASKKAFCITGGNSIEGPAVQFNGNALCRLALALTNIYNLDITSPITKTIRLLASHNIKLLLAAPICKGRHCLTNCKKKPLIRPSLEDTSKPLSPL</sequence>
<protein>
    <submittedName>
        <fullName evidence="1">Uncharacterized protein</fullName>
    </submittedName>
</protein>
<accession>A0A4Q2V712</accession>